<dbReference type="EMBL" id="JAAZWO010000003">
    <property type="protein sequence ID" value="MBC2396752.1"/>
    <property type="molecule type" value="Genomic_DNA"/>
</dbReference>
<dbReference type="InterPro" id="IPR011989">
    <property type="entry name" value="ARM-like"/>
</dbReference>
<organism evidence="2 3">
    <name type="scientific">Clostridium tetanomorphum</name>
    <dbReference type="NCBI Taxonomy" id="1553"/>
    <lineage>
        <taxon>Bacteria</taxon>
        <taxon>Bacillati</taxon>
        <taxon>Bacillota</taxon>
        <taxon>Clostridia</taxon>
        <taxon>Eubacteriales</taxon>
        <taxon>Clostridiaceae</taxon>
        <taxon>Clostridium</taxon>
    </lineage>
</organism>
<dbReference type="InterPro" id="IPR016024">
    <property type="entry name" value="ARM-type_fold"/>
</dbReference>
<dbReference type="PROSITE" id="PS51782">
    <property type="entry name" value="LYSM"/>
    <property type="match status" value="2"/>
</dbReference>
<evidence type="ECO:0000313" key="2">
    <source>
        <dbReference type="EMBL" id="MBC2396752.1"/>
    </source>
</evidence>
<gene>
    <name evidence="2" type="ORF">HGG79_03010</name>
</gene>
<name>A0A923E5C0_CLOTT</name>
<reference evidence="2 3" key="1">
    <citation type="submission" date="2020-04" db="EMBL/GenBank/DDBJ databases">
        <title>Genomic insights into acetone-butanol-ethanol (ABE) fermentation by sequencing solventogenic clostridia strains.</title>
        <authorList>
            <person name="Brown S."/>
        </authorList>
    </citation>
    <scope>NUCLEOTIDE SEQUENCE [LARGE SCALE GENOMIC DNA]</scope>
    <source>
        <strain evidence="2 3">DJ011</strain>
    </source>
</reference>
<proteinExistence type="predicted"/>
<dbReference type="InterPro" id="IPR018392">
    <property type="entry name" value="LysM"/>
</dbReference>
<comment type="caution">
    <text evidence="2">The sequence shown here is derived from an EMBL/GenBank/DDBJ whole genome shotgun (WGS) entry which is preliminary data.</text>
</comment>
<dbReference type="Proteomes" id="UP000563151">
    <property type="component" value="Unassembled WGS sequence"/>
</dbReference>
<sequence length="296" mass="33219">MLYYVQYGDSLYNIAKKFNVTMEDILNANVICNANLIFKGQLLIIPEANLGLPKSGGYPYYIVMPGDSLYCIAFQFNTSIKALADGNQIKNPNLIYPGTELLIAYEKPNAMELFNVWKSTGDKYCGQMSSLQIHGIYYIGTFMWQAIGNEAIPYLIELLDHSCAEVRLYTILSMGRIANWSSVVISSLNQMLKDSDKNVVNMASLALKRIRLVRDIGRRIHVTIGDNKLLLNPIYTSPFTVIPEGTEIRVLMWGVPSPTGEEGPIGDIQIYDYVQVLYTGQVGFLPRLGYNDIVMI</sequence>
<protein>
    <submittedName>
        <fullName evidence="2">LysM peptidoglycan-binding domain-containing protein</fullName>
    </submittedName>
</protein>
<accession>A0A923E5C0</accession>
<dbReference type="RefSeq" id="WP_051593184.1">
    <property type="nucleotide sequence ID" value="NZ_JAAZWO010000003.1"/>
</dbReference>
<feature type="domain" description="LysM" evidence="1">
    <location>
        <begin position="1"/>
        <end position="45"/>
    </location>
</feature>
<evidence type="ECO:0000259" key="1">
    <source>
        <dbReference type="PROSITE" id="PS51782"/>
    </source>
</evidence>
<dbReference type="AlphaFoldDB" id="A0A923E5C0"/>
<evidence type="ECO:0000313" key="3">
    <source>
        <dbReference type="Proteomes" id="UP000563151"/>
    </source>
</evidence>
<dbReference type="PANTHER" id="PTHR33734">
    <property type="entry name" value="LYSM DOMAIN-CONTAINING GPI-ANCHORED PROTEIN 2"/>
    <property type="match status" value="1"/>
</dbReference>
<dbReference type="PANTHER" id="PTHR33734:SF22">
    <property type="entry name" value="MEMBRANE-BOUND LYTIC MUREIN TRANSGLYCOSYLASE D"/>
    <property type="match status" value="1"/>
</dbReference>
<dbReference type="InterPro" id="IPR036779">
    <property type="entry name" value="LysM_dom_sf"/>
</dbReference>
<dbReference type="SMART" id="SM00257">
    <property type="entry name" value="LysM"/>
    <property type="match status" value="2"/>
</dbReference>
<dbReference type="SUPFAM" id="SSF54106">
    <property type="entry name" value="LysM domain"/>
    <property type="match status" value="2"/>
</dbReference>
<dbReference type="CDD" id="cd00118">
    <property type="entry name" value="LysM"/>
    <property type="match status" value="2"/>
</dbReference>
<dbReference type="Gene3D" id="1.25.10.10">
    <property type="entry name" value="Leucine-rich Repeat Variant"/>
    <property type="match status" value="1"/>
</dbReference>
<keyword evidence="3" id="KW-1185">Reference proteome</keyword>
<feature type="domain" description="LysM" evidence="1">
    <location>
        <begin position="59"/>
        <end position="103"/>
    </location>
</feature>
<dbReference type="Pfam" id="PF01476">
    <property type="entry name" value="LysM"/>
    <property type="match status" value="2"/>
</dbReference>
<dbReference type="SUPFAM" id="SSF48371">
    <property type="entry name" value="ARM repeat"/>
    <property type="match status" value="1"/>
</dbReference>
<dbReference type="Gene3D" id="3.10.350.10">
    <property type="entry name" value="LysM domain"/>
    <property type="match status" value="2"/>
</dbReference>